<evidence type="ECO:0000313" key="9">
    <source>
        <dbReference type="Proteomes" id="UP001143981"/>
    </source>
</evidence>
<organism evidence="8 9">
    <name type="scientific">Coemansia biformis</name>
    <dbReference type="NCBI Taxonomy" id="1286918"/>
    <lineage>
        <taxon>Eukaryota</taxon>
        <taxon>Fungi</taxon>
        <taxon>Fungi incertae sedis</taxon>
        <taxon>Zoopagomycota</taxon>
        <taxon>Kickxellomycotina</taxon>
        <taxon>Kickxellomycetes</taxon>
        <taxon>Kickxellales</taxon>
        <taxon>Kickxellaceae</taxon>
        <taxon>Coemansia</taxon>
    </lineage>
</organism>
<dbReference type="AlphaFoldDB" id="A0A9W7YIJ0"/>
<comment type="caution">
    <text evidence="8">The sequence shown here is derived from an EMBL/GenBank/DDBJ whole genome shotgun (WGS) entry which is preliminary data.</text>
</comment>
<reference evidence="8" key="1">
    <citation type="submission" date="2022-07" db="EMBL/GenBank/DDBJ databases">
        <title>Phylogenomic reconstructions and comparative analyses of Kickxellomycotina fungi.</title>
        <authorList>
            <person name="Reynolds N.K."/>
            <person name="Stajich J.E."/>
            <person name="Barry K."/>
            <person name="Grigoriev I.V."/>
            <person name="Crous P."/>
            <person name="Smith M.E."/>
        </authorList>
    </citation>
    <scope>NUCLEOTIDE SEQUENCE</scope>
    <source>
        <strain evidence="8">BCRC 34381</strain>
    </source>
</reference>
<dbReference type="PANTHER" id="PTHR10332:SF88">
    <property type="entry name" value="EQUILIBRATIVE NUCLEOSIDE TRANSPORTER 1, ISOFORM A"/>
    <property type="match status" value="1"/>
</dbReference>
<feature type="transmembrane region" description="Helical" evidence="7">
    <location>
        <begin position="30"/>
        <end position="51"/>
    </location>
</feature>
<dbReference type="GO" id="GO:0034257">
    <property type="term" value="F:nicotinamide riboside transmembrane transporter activity"/>
    <property type="evidence" value="ECO:0007669"/>
    <property type="project" value="TreeGrafter"/>
</dbReference>
<dbReference type="InterPro" id="IPR002259">
    <property type="entry name" value="Eqnu_transpt"/>
</dbReference>
<evidence type="ECO:0000256" key="4">
    <source>
        <dbReference type="ARBA" id="ARBA00022692"/>
    </source>
</evidence>
<comment type="subcellular location">
    <subcellularLocation>
        <location evidence="1">Membrane</location>
        <topology evidence="1">Multi-pass membrane protein</topology>
    </subcellularLocation>
</comment>
<feature type="transmembrane region" description="Helical" evidence="7">
    <location>
        <begin position="348"/>
        <end position="372"/>
    </location>
</feature>
<comment type="similarity">
    <text evidence="2">Belongs to the SLC29A/ENT transporter (TC 2.A.57) family.</text>
</comment>
<name>A0A9W7YIJ0_9FUNG</name>
<evidence type="ECO:0008006" key="10">
    <source>
        <dbReference type="Google" id="ProtNLM"/>
    </source>
</evidence>
<keyword evidence="9" id="KW-1185">Reference proteome</keyword>
<evidence type="ECO:0000256" key="5">
    <source>
        <dbReference type="ARBA" id="ARBA00022989"/>
    </source>
</evidence>
<feature type="transmembrane region" description="Helical" evidence="7">
    <location>
        <begin position="71"/>
        <end position="89"/>
    </location>
</feature>
<feature type="transmembrane region" description="Helical" evidence="7">
    <location>
        <begin position="384"/>
        <end position="404"/>
    </location>
</feature>
<evidence type="ECO:0000256" key="1">
    <source>
        <dbReference type="ARBA" id="ARBA00004141"/>
    </source>
</evidence>
<dbReference type="GO" id="GO:0000329">
    <property type="term" value="C:fungal-type vacuole membrane"/>
    <property type="evidence" value="ECO:0007669"/>
    <property type="project" value="TreeGrafter"/>
</dbReference>
<dbReference type="Pfam" id="PF01733">
    <property type="entry name" value="Nucleoside_tran"/>
    <property type="match status" value="1"/>
</dbReference>
<dbReference type="Proteomes" id="UP001143981">
    <property type="component" value="Unassembled WGS sequence"/>
</dbReference>
<evidence type="ECO:0000256" key="7">
    <source>
        <dbReference type="SAM" id="Phobius"/>
    </source>
</evidence>
<proteinExistence type="inferred from homology"/>
<dbReference type="OrthoDB" id="46396at2759"/>
<feature type="transmembrane region" description="Helical" evidence="7">
    <location>
        <begin position="290"/>
        <end position="312"/>
    </location>
</feature>
<dbReference type="EMBL" id="JANBOI010000001">
    <property type="protein sequence ID" value="KAJ1736255.1"/>
    <property type="molecule type" value="Genomic_DNA"/>
</dbReference>
<feature type="transmembrane region" description="Helical" evidence="7">
    <location>
        <begin position="165"/>
        <end position="187"/>
    </location>
</feature>
<gene>
    <name evidence="8" type="ORF">LPJ61_000039</name>
</gene>
<sequence>MPLQEPCAAAADGEGGASGDRPGSTAPRTVYFLFLGMGLATLLPWNLFISASEFFRYQFSGSPQQHLFQNWFSVVYMVTNLASNGYAMLTVTRTSPHSRILGALAANTLAYIVGVAMPFMHGARGSASFYIALAQLAVTAASSGMLVNSLFALVVHFPASHSEGLLSGQAVAGVIATAAQLLTAYSVSPAVDAAPALRPHGGLVARTVAYFAFATAVNLLLTVAFWRVSRDPYFRLQIKQAGRPRERPRGPDTETAGLVSPPAAAAATTASPLASDVAAFANTFRQVSGYAYELVLTFALTLSVFPSVTALVTSTSGFRLLTEWHFFIYNVGDLLGRRLAPSVRTTRVSSLVLAGLLRILLIPAFFACHLSYSVWYNAIQSDWVFLALVALLAMSNGYLSTSCAMAAPGLSTHPTIAGTIVGISISSGLALGSLLSWPVRSAGCLCLPF</sequence>
<feature type="transmembrane region" description="Helical" evidence="7">
    <location>
        <begin position="101"/>
        <end position="121"/>
    </location>
</feature>
<keyword evidence="3" id="KW-0813">Transport</keyword>
<dbReference type="PANTHER" id="PTHR10332">
    <property type="entry name" value="EQUILIBRATIVE NUCLEOSIDE TRANSPORTER"/>
    <property type="match status" value="1"/>
</dbReference>
<dbReference type="PIRSF" id="PIRSF016379">
    <property type="entry name" value="ENT"/>
    <property type="match status" value="1"/>
</dbReference>
<evidence type="ECO:0000256" key="3">
    <source>
        <dbReference type="ARBA" id="ARBA00022448"/>
    </source>
</evidence>
<accession>A0A9W7YIJ0</accession>
<keyword evidence="4 7" id="KW-0812">Transmembrane</keyword>
<dbReference type="PRINTS" id="PR01130">
    <property type="entry name" value="DERENTRNSPRT"/>
</dbReference>
<dbReference type="GO" id="GO:0015205">
    <property type="term" value="F:nucleobase transmembrane transporter activity"/>
    <property type="evidence" value="ECO:0007669"/>
    <property type="project" value="TreeGrafter"/>
</dbReference>
<evidence type="ECO:0000256" key="2">
    <source>
        <dbReference type="ARBA" id="ARBA00007965"/>
    </source>
</evidence>
<keyword evidence="6 7" id="KW-0472">Membrane</keyword>
<feature type="transmembrane region" description="Helical" evidence="7">
    <location>
        <begin position="207"/>
        <end position="226"/>
    </location>
</feature>
<feature type="transmembrane region" description="Helical" evidence="7">
    <location>
        <begin position="127"/>
        <end position="153"/>
    </location>
</feature>
<dbReference type="GO" id="GO:0005886">
    <property type="term" value="C:plasma membrane"/>
    <property type="evidence" value="ECO:0007669"/>
    <property type="project" value="TreeGrafter"/>
</dbReference>
<keyword evidence="5 7" id="KW-1133">Transmembrane helix</keyword>
<protein>
    <recommendedName>
        <fullName evidence="10">Equilibrative nucleoside transporter 1</fullName>
    </recommendedName>
</protein>
<evidence type="ECO:0000313" key="8">
    <source>
        <dbReference type="EMBL" id="KAJ1736255.1"/>
    </source>
</evidence>
<feature type="transmembrane region" description="Helical" evidence="7">
    <location>
        <begin position="416"/>
        <end position="437"/>
    </location>
</feature>
<evidence type="ECO:0000256" key="6">
    <source>
        <dbReference type="ARBA" id="ARBA00023136"/>
    </source>
</evidence>